<gene>
    <name evidence="11" type="ORF">HHL09_12990</name>
</gene>
<evidence type="ECO:0000259" key="9">
    <source>
        <dbReference type="Pfam" id="PF00905"/>
    </source>
</evidence>
<keyword evidence="5" id="KW-0732">Signal</keyword>
<comment type="similarity">
    <text evidence="3">Belongs to the peptidase M56 family.</text>
</comment>
<dbReference type="SUPFAM" id="SSF56601">
    <property type="entry name" value="beta-lactamase/transpeptidase-like"/>
    <property type="match status" value="1"/>
</dbReference>
<dbReference type="GO" id="GO:0008658">
    <property type="term" value="F:penicillin binding"/>
    <property type="evidence" value="ECO:0007669"/>
    <property type="project" value="InterPro"/>
</dbReference>
<name>A0A858RKD3_9BACT</name>
<dbReference type="GO" id="GO:0008800">
    <property type="term" value="F:beta-lactamase activity"/>
    <property type="evidence" value="ECO:0007669"/>
    <property type="project" value="UniProtKB-EC"/>
</dbReference>
<dbReference type="Gene3D" id="3.40.710.10">
    <property type="entry name" value="DD-peptidase/beta-lactamase superfamily"/>
    <property type="match status" value="1"/>
</dbReference>
<dbReference type="PANTHER" id="PTHR30627:SF6">
    <property type="entry name" value="BETA-LACTAMASE YBXI-RELATED"/>
    <property type="match status" value="1"/>
</dbReference>
<feature type="domain" description="Peptidase M56" evidence="10">
    <location>
        <begin position="63"/>
        <end position="290"/>
    </location>
</feature>
<dbReference type="Pfam" id="PF05569">
    <property type="entry name" value="Peptidase_M56"/>
    <property type="match status" value="1"/>
</dbReference>
<dbReference type="KEGG" id="luo:HHL09_12990"/>
<dbReference type="PROSITE" id="PS51257">
    <property type="entry name" value="PROKAR_LIPOPROTEIN"/>
    <property type="match status" value="1"/>
</dbReference>
<evidence type="ECO:0000256" key="5">
    <source>
        <dbReference type="ARBA" id="ARBA00022729"/>
    </source>
</evidence>
<keyword evidence="7" id="KW-0046">Antibiotic resistance</keyword>
<comment type="catalytic activity">
    <reaction evidence="1">
        <text>a beta-lactam + H2O = a substituted beta-amino acid</text>
        <dbReference type="Rhea" id="RHEA:20401"/>
        <dbReference type="ChEBI" id="CHEBI:15377"/>
        <dbReference type="ChEBI" id="CHEBI:35627"/>
        <dbReference type="ChEBI" id="CHEBI:140347"/>
        <dbReference type="EC" id="3.5.2.6"/>
    </reaction>
</comment>
<feature type="transmembrane region" description="Helical" evidence="8">
    <location>
        <begin position="43"/>
        <end position="64"/>
    </location>
</feature>
<evidence type="ECO:0000256" key="1">
    <source>
        <dbReference type="ARBA" id="ARBA00001526"/>
    </source>
</evidence>
<evidence type="ECO:0000313" key="11">
    <source>
        <dbReference type="EMBL" id="QJE96660.1"/>
    </source>
</evidence>
<protein>
    <recommendedName>
        <fullName evidence="4">beta-lactamase</fullName>
        <ecNumber evidence="4">3.5.2.6</ecNumber>
    </recommendedName>
</protein>
<dbReference type="PANTHER" id="PTHR30627">
    <property type="entry name" value="PEPTIDOGLYCAN D,D-TRANSPEPTIDASE"/>
    <property type="match status" value="1"/>
</dbReference>
<dbReference type="RefSeq" id="WP_169455061.1">
    <property type="nucleotide sequence ID" value="NZ_CP051774.1"/>
</dbReference>
<evidence type="ECO:0000256" key="4">
    <source>
        <dbReference type="ARBA" id="ARBA00012865"/>
    </source>
</evidence>
<evidence type="ECO:0000256" key="2">
    <source>
        <dbReference type="ARBA" id="ARBA00007898"/>
    </source>
</evidence>
<dbReference type="EMBL" id="CP051774">
    <property type="protein sequence ID" value="QJE96660.1"/>
    <property type="molecule type" value="Genomic_DNA"/>
</dbReference>
<evidence type="ECO:0000256" key="8">
    <source>
        <dbReference type="SAM" id="Phobius"/>
    </source>
</evidence>
<proteinExistence type="inferred from homology"/>
<dbReference type="InterPro" id="IPR001460">
    <property type="entry name" value="PCN-bd_Tpept"/>
</dbReference>
<dbReference type="InterPro" id="IPR008756">
    <property type="entry name" value="Peptidase_M56"/>
</dbReference>
<dbReference type="GO" id="GO:0071555">
    <property type="term" value="P:cell wall organization"/>
    <property type="evidence" value="ECO:0007669"/>
    <property type="project" value="TreeGrafter"/>
</dbReference>
<evidence type="ECO:0000259" key="10">
    <source>
        <dbReference type="Pfam" id="PF05569"/>
    </source>
</evidence>
<keyword evidence="8" id="KW-0812">Transmembrane</keyword>
<feature type="transmembrane region" description="Helical" evidence="8">
    <location>
        <begin position="326"/>
        <end position="345"/>
    </location>
</feature>
<dbReference type="GO" id="GO:0005886">
    <property type="term" value="C:plasma membrane"/>
    <property type="evidence" value="ECO:0007669"/>
    <property type="project" value="TreeGrafter"/>
</dbReference>
<feature type="transmembrane region" description="Helical" evidence="8">
    <location>
        <begin position="130"/>
        <end position="150"/>
    </location>
</feature>
<keyword evidence="8" id="KW-1133">Transmembrane helix</keyword>
<evidence type="ECO:0000256" key="6">
    <source>
        <dbReference type="ARBA" id="ARBA00022801"/>
    </source>
</evidence>
<reference evidence="11 12" key="1">
    <citation type="submission" date="2020-04" db="EMBL/GenBank/DDBJ databases">
        <title>Luteolibacter sp. G-1-1-1 isolated from soil.</title>
        <authorList>
            <person name="Dahal R.H."/>
        </authorList>
    </citation>
    <scope>NUCLEOTIDE SEQUENCE [LARGE SCALE GENOMIC DNA]</scope>
    <source>
        <strain evidence="11 12">G-1-1-1</strain>
    </source>
</reference>
<evidence type="ECO:0000313" key="12">
    <source>
        <dbReference type="Proteomes" id="UP000501812"/>
    </source>
</evidence>
<keyword evidence="6" id="KW-0378">Hydrolase</keyword>
<evidence type="ECO:0000256" key="3">
    <source>
        <dbReference type="ARBA" id="ARBA00011075"/>
    </source>
</evidence>
<dbReference type="AlphaFoldDB" id="A0A858RKD3"/>
<dbReference type="Proteomes" id="UP000501812">
    <property type="component" value="Chromosome"/>
</dbReference>
<dbReference type="EC" id="3.5.2.6" evidence="4"/>
<dbReference type="Pfam" id="PF00905">
    <property type="entry name" value="Transpeptidase"/>
    <property type="match status" value="1"/>
</dbReference>
<keyword evidence="12" id="KW-1185">Reference proteome</keyword>
<sequence length="782" mass="84247">MKLPLDLAWSSWFATGCAKTLVIALCGGAVIACVRQRDLAARLWLGLSLLLPLAFFSGLLPVSWKALPPASRIEATFLPTMPEQPDEMIAVDDPIMEAAPTAAKETEDVVVMAAPEKIERAVLSLNQKLAVLWIAGAFVSLLPSLFAWVVSRGLKGIRAPDAMLSRWREIAGTTADFVPLRLSPDITTPGIASLLRPVVLLPISANEWPEDRLHSVLRHELHHLRRRDLICRWLGRVVRALLWFHPAAWWVQSRLVIAQERAADEAVVAGGVPAADYAGHLLESVADAQCFPGLAMARRSQIGGRIHLLLARQKAPAPLRRMMEGLMAAGAAVATFSLAILGFAAPEMIRAADEASLVAKPGRRPDILDRRGEIIATSDPGKMPEALRARPPLRWYPEREAVSHLSGFVQAAGAGGLAAIKQSGLEANEALQQGKALHSTIDLRVQRLAWSELAAKERCGSIVVMDPRNGEVVAMASWPAVDPNAFIAGVAPGEPDVWKKDRQQPLLNRALALCEPASFAKLPVALGGAIHDLSDRKYFCPGLFTSGKVVVSDLHPIEREIDLGTALARSSNVYFTQLGMELGHEKFRSIWSDLSLPLAAGAMWQAPAAKWYSSNPVAPNDLDLSRASYGYGTTAVSVLDQAAMLSTLASGVIRQPVFIAGEPVEAAVPIDRRGVDHEEIAVIRQALIDSVNGPKPGTGAAAKLEGITVAGLPGTSRVIEHGRYVTGRYVASFTAYAPAEEPRYVVAVRLESKSREDELFYGGSVAGPIAAQLLQKLLQLED</sequence>
<evidence type="ECO:0000256" key="7">
    <source>
        <dbReference type="ARBA" id="ARBA00023251"/>
    </source>
</evidence>
<accession>A0A858RKD3</accession>
<comment type="similarity">
    <text evidence="2">Belongs to the class-D beta-lactamase family.</text>
</comment>
<organism evidence="11 12">
    <name type="scientific">Luteolibacter luteus</name>
    <dbReference type="NCBI Taxonomy" id="2728835"/>
    <lineage>
        <taxon>Bacteria</taxon>
        <taxon>Pseudomonadati</taxon>
        <taxon>Verrucomicrobiota</taxon>
        <taxon>Verrucomicrobiia</taxon>
        <taxon>Verrucomicrobiales</taxon>
        <taxon>Verrucomicrobiaceae</taxon>
        <taxon>Luteolibacter</taxon>
    </lineage>
</organism>
<dbReference type="CDD" id="cd07341">
    <property type="entry name" value="M56_BlaR1_MecR1_like"/>
    <property type="match status" value="1"/>
</dbReference>
<feature type="domain" description="Penicillin-binding protein transpeptidase" evidence="9">
    <location>
        <begin position="460"/>
        <end position="775"/>
    </location>
</feature>
<dbReference type="GO" id="GO:0046677">
    <property type="term" value="P:response to antibiotic"/>
    <property type="evidence" value="ECO:0007669"/>
    <property type="project" value="UniProtKB-KW"/>
</dbReference>
<dbReference type="InterPro" id="IPR012338">
    <property type="entry name" value="Beta-lactam/transpept-like"/>
</dbReference>
<feature type="transmembrane region" description="Helical" evidence="8">
    <location>
        <begin position="12"/>
        <end position="34"/>
    </location>
</feature>
<dbReference type="InterPro" id="IPR050515">
    <property type="entry name" value="Beta-lactam/transpept"/>
</dbReference>
<keyword evidence="8" id="KW-0472">Membrane</keyword>